<feature type="chain" id="PRO_5047370461" evidence="1">
    <location>
        <begin position="20"/>
        <end position="271"/>
    </location>
</feature>
<evidence type="ECO:0000313" key="2">
    <source>
        <dbReference type="EMBL" id="MCC9065184.1"/>
    </source>
</evidence>
<evidence type="ECO:0000256" key="1">
    <source>
        <dbReference type="SAM" id="SignalP"/>
    </source>
</evidence>
<protein>
    <submittedName>
        <fullName evidence="2">Uncharacterized protein</fullName>
    </submittedName>
</protein>
<proteinExistence type="predicted"/>
<sequence length="271" mass="30260">MKKTIFTVTAALLTVCAFAQEIKIKNDEVKLDDKAVAYIEGKKPNLQILSLDKQYSVSAELKFLESTGKRWMILKSAKSGKTNEVDYKKFNPLNQQKSVIEAFIDKGFVSADGLNTEAIENFINGESSGVGNKIKNEANAASGKQKRIEGYQVVIDDAGIIYSAITKDPNNKKIGNIKIVSTTALGVQKYEVYDLDQNLIGTWYNMSSKHPGYDKFLYEELITFDNKVFKIKYESSGANIQYRISGDKTALNIVNELIDNGYILQHQGIAR</sequence>
<feature type="signal peptide" evidence="1">
    <location>
        <begin position="1"/>
        <end position="19"/>
    </location>
</feature>
<organism evidence="2 3">
    <name type="scientific">Flavobacterium piscisymbiosum</name>
    <dbReference type="NCBI Taxonomy" id="2893753"/>
    <lineage>
        <taxon>Bacteria</taxon>
        <taxon>Pseudomonadati</taxon>
        <taxon>Bacteroidota</taxon>
        <taxon>Flavobacteriia</taxon>
        <taxon>Flavobacteriales</taxon>
        <taxon>Flavobacteriaceae</taxon>
        <taxon>Flavobacterium</taxon>
    </lineage>
</organism>
<keyword evidence="3" id="KW-1185">Reference proteome</keyword>
<keyword evidence="1" id="KW-0732">Signal</keyword>
<name>A0ABS8MI73_9FLAO</name>
<gene>
    <name evidence="2" type="ORF">LNP81_19440</name>
</gene>
<accession>A0ABS8MI73</accession>
<reference evidence="2" key="1">
    <citation type="submission" date="2021-11" db="EMBL/GenBank/DDBJ databases">
        <title>Description of novel Flavobacterium species.</title>
        <authorList>
            <person name="Saticioglu I.B."/>
            <person name="Ay H."/>
            <person name="Altun S."/>
            <person name="Duman M."/>
        </authorList>
    </citation>
    <scope>NUCLEOTIDE SEQUENCE</scope>
    <source>
        <strain evidence="2">F-30</strain>
    </source>
</reference>
<dbReference type="EMBL" id="JAJJMM010000001">
    <property type="protein sequence ID" value="MCC9065184.1"/>
    <property type="molecule type" value="Genomic_DNA"/>
</dbReference>
<comment type="caution">
    <text evidence="2">The sequence shown here is derived from an EMBL/GenBank/DDBJ whole genome shotgun (WGS) entry which is preliminary data.</text>
</comment>
<dbReference type="Proteomes" id="UP001430679">
    <property type="component" value="Unassembled WGS sequence"/>
</dbReference>
<evidence type="ECO:0000313" key="3">
    <source>
        <dbReference type="Proteomes" id="UP001430679"/>
    </source>
</evidence>
<dbReference type="RefSeq" id="WP_230038719.1">
    <property type="nucleotide sequence ID" value="NZ_JAJJMM010000001.1"/>
</dbReference>